<keyword evidence="3" id="KW-0808">Transferase</keyword>
<dbReference type="PANTHER" id="PTHR43777:SF1">
    <property type="entry name" value="MOLYBDENUM COFACTOR CYTIDYLYLTRANSFERASE"/>
    <property type="match status" value="1"/>
</dbReference>
<evidence type="ECO:0000313" key="4">
    <source>
        <dbReference type="Proteomes" id="UP000325684"/>
    </source>
</evidence>
<evidence type="ECO:0000259" key="2">
    <source>
        <dbReference type="Pfam" id="PF12804"/>
    </source>
</evidence>
<dbReference type="OrthoDB" id="9779263at2"/>
<dbReference type="GO" id="GO:0016779">
    <property type="term" value="F:nucleotidyltransferase activity"/>
    <property type="evidence" value="ECO:0007669"/>
    <property type="project" value="UniProtKB-ARBA"/>
</dbReference>
<dbReference type="Gene3D" id="3.90.550.10">
    <property type="entry name" value="Spore Coat Polysaccharide Biosynthesis Protein SpsA, Chain A"/>
    <property type="match status" value="1"/>
</dbReference>
<gene>
    <name evidence="3" type="ORF">FEZ63_16885</name>
</gene>
<organism evidence="3 4">
    <name type="scientific">Microvirga brassicacearum</name>
    <dbReference type="NCBI Taxonomy" id="2580413"/>
    <lineage>
        <taxon>Bacteria</taxon>
        <taxon>Pseudomonadati</taxon>
        <taxon>Pseudomonadota</taxon>
        <taxon>Alphaproteobacteria</taxon>
        <taxon>Hyphomicrobiales</taxon>
        <taxon>Methylobacteriaceae</taxon>
        <taxon>Microvirga</taxon>
    </lineage>
</organism>
<dbReference type="EMBL" id="VCMV01000029">
    <property type="protein sequence ID" value="KAB0265790.1"/>
    <property type="molecule type" value="Genomic_DNA"/>
</dbReference>
<evidence type="ECO:0000313" key="3">
    <source>
        <dbReference type="EMBL" id="KAB0265790.1"/>
    </source>
</evidence>
<dbReference type="CDD" id="cd04182">
    <property type="entry name" value="GT_2_like_f"/>
    <property type="match status" value="1"/>
</dbReference>
<dbReference type="InterPro" id="IPR025877">
    <property type="entry name" value="MobA-like_NTP_Trfase"/>
</dbReference>
<dbReference type="AlphaFoldDB" id="A0A5N3P7U8"/>
<dbReference type="Proteomes" id="UP000325684">
    <property type="component" value="Unassembled WGS sequence"/>
</dbReference>
<dbReference type="PANTHER" id="PTHR43777">
    <property type="entry name" value="MOLYBDENUM COFACTOR CYTIDYLYLTRANSFERASE"/>
    <property type="match status" value="1"/>
</dbReference>
<reference evidence="3 4" key="1">
    <citation type="journal article" date="2019" name="Microorganisms">
        <title>Genome Insights into the Novel Species Microvirga brassicacearum, a Rapeseed Endophyte with Biotechnological Potential.</title>
        <authorList>
            <person name="Jimenez-Gomez A."/>
            <person name="Saati-Santamaria Z."/>
            <person name="Igual J.M."/>
            <person name="Rivas R."/>
            <person name="Mateos P.F."/>
            <person name="Garcia-Fraile P."/>
        </authorList>
    </citation>
    <scope>NUCLEOTIDE SEQUENCE [LARGE SCALE GENOMIC DNA]</scope>
    <source>
        <strain evidence="3 4">CDVBN77</strain>
    </source>
</reference>
<feature type="domain" description="MobA-like NTP transferase" evidence="2">
    <location>
        <begin position="6"/>
        <end position="166"/>
    </location>
</feature>
<evidence type="ECO:0000256" key="1">
    <source>
        <dbReference type="ARBA" id="ARBA00022842"/>
    </source>
</evidence>
<protein>
    <submittedName>
        <fullName evidence="3">Nucleotidyltransferase family protein</fullName>
    </submittedName>
</protein>
<comment type="caution">
    <text evidence="3">The sequence shown here is derived from an EMBL/GenBank/DDBJ whole genome shotgun (WGS) entry which is preliminary data.</text>
</comment>
<sequence length="197" mass="20812">MSNVAAIILAAGRSTRFGPGPKQLTSLQGRPLVRHALEAAVGSLAEPVIVVTGHRADEIEASLEALPVLIVRSLAFGDGLSTSLKAGFAALPRHSRAAVVLLGDMPLITTRLIDILVRGWRSMGEPAALVPTVDGQRGNPVVLSRELECLIRELSGDIGAGSILRGRPDVMECPVDDPAIFQDVDTPDELGRIARCM</sequence>
<proteinExistence type="predicted"/>
<dbReference type="Pfam" id="PF12804">
    <property type="entry name" value="NTP_transf_3"/>
    <property type="match status" value="1"/>
</dbReference>
<keyword evidence="1" id="KW-0460">Magnesium</keyword>
<dbReference type="SUPFAM" id="SSF53448">
    <property type="entry name" value="Nucleotide-diphospho-sugar transferases"/>
    <property type="match status" value="1"/>
</dbReference>
<dbReference type="InterPro" id="IPR029044">
    <property type="entry name" value="Nucleotide-diphossugar_trans"/>
</dbReference>
<keyword evidence="4" id="KW-1185">Reference proteome</keyword>
<name>A0A5N3P7U8_9HYPH</name>
<accession>A0A5N3P7U8</accession>